<dbReference type="Gene3D" id="3.10.20.90">
    <property type="entry name" value="Phosphatidylinositol 3-kinase Catalytic Subunit, Chain A, domain 1"/>
    <property type="match status" value="1"/>
</dbReference>
<sequence length="481" mass="49756">MADEASADETPITFNVKSSSDAKYVITVPLAMTVADLKTKLSGSDFADIPPDRQRLIYSGRVLKDTDTLSTYKIKEGNTVHLVKGAASNQRQNPASQGSTSASGTGAQPATGVPTNLASGTGRDPLTGLTGARYAGYAQMPNANMFGPDGGMGPPPDPEHMASMLENPNFASTLNEALSNPEVIDQMIRSNPMLRDMGPQVRQMMQDPGFRRMMTDPEALRNLSQMQRQFGGGMGGMFGGAGGNEAFPAPGVTDTTEGAERTATPGQTDNTPQAAPPNPFALFGNPAAAGGAGAGAAGNPFAALFGPGGMGGMGAMGAMGANPPTSPPATGGAQAPGAIGSTNPQQPPNPIQAMAQNMMRNPQMMEQMMGAIHGGMPGQPPNANANPNDPQGSAAGAGFNPFAALQAMGYGGQGGFGTPPPQAPQDDRPPEDRYAEQLRQLNDMGFYEFERNIEALRRTGGVCRGLWSICLRIRLILAGCI</sequence>
<feature type="region of interest" description="Disordered" evidence="1">
    <location>
        <begin position="410"/>
        <end position="431"/>
    </location>
</feature>
<feature type="region of interest" description="Disordered" evidence="1">
    <location>
        <begin position="377"/>
        <end position="398"/>
    </location>
</feature>
<dbReference type="PANTHER" id="PTHR10677:SF3">
    <property type="entry name" value="FI07626P-RELATED"/>
    <property type="match status" value="1"/>
</dbReference>
<evidence type="ECO:0000256" key="1">
    <source>
        <dbReference type="SAM" id="MobiDB-lite"/>
    </source>
</evidence>
<dbReference type="InterPro" id="IPR009060">
    <property type="entry name" value="UBA-like_sf"/>
</dbReference>
<evidence type="ECO:0000313" key="4">
    <source>
        <dbReference type="Proteomes" id="UP001276659"/>
    </source>
</evidence>
<evidence type="ECO:0000259" key="2">
    <source>
        <dbReference type="PROSITE" id="PS50053"/>
    </source>
</evidence>
<dbReference type="AlphaFoldDB" id="A0AAE0DLC9"/>
<feature type="compositionally biased region" description="Polar residues" evidence="1">
    <location>
        <begin position="264"/>
        <end position="273"/>
    </location>
</feature>
<dbReference type="GO" id="GO:0031593">
    <property type="term" value="F:polyubiquitin modification-dependent protein binding"/>
    <property type="evidence" value="ECO:0007669"/>
    <property type="project" value="TreeGrafter"/>
</dbReference>
<keyword evidence="4" id="KW-1185">Reference proteome</keyword>
<dbReference type="Proteomes" id="UP001276659">
    <property type="component" value="Unassembled WGS sequence"/>
</dbReference>
<dbReference type="InterPro" id="IPR006636">
    <property type="entry name" value="STI1_HS-bd"/>
</dbReference>
<feature type="region of interest" description="Disordered" evidence="1">
    <location>
        <begin position="325"/>
        <end position="346"/>
    </location>
</feature>
<dbReference type="SMART" id="SM00213">
    <property type="entry name" value="UBQ"/>
    <property type="match status" value="1"/>
</dbReference>
<dbReference type="GO" id="GO:0005829">
    <property type="term" value="C:cytosol"/>
    <property type="evidence" value="ECO:0007669"/>
    <property type="project" value="TreeGrafter"/>
</dbReference>
<dbReference type="PANTHER" id="PTHR10677">
    <property type="entry name" value="UBIQUILIN"/>
    <property type="match status" value="1"/>
</dbReference>
<dbReference type="PROSITE" id="PS50053">
    <property type="entry name" value="UBIQUITIN_2"/>
    <property type="match status" value="1"/>
</dbReference>
<comment type="caution">
    <text evidence="3">The sequence shown here is derived from an EMBL/GenBank/DDBJ whole genome shotgun (WGS) entry which is preliminary data.</text>
</comment>
<dbReference type="InterPro" id="IPR015496">
    <property type="entry name" value="Ubiquilin"/>
</dbReference>
<dbReference type="EMBL" id="JASNWA010000007">
    <property type="protein sequence ID" value="KAK3173650.1"/>
    <property type="molecule type" value="Genomic_DNA"/>
</dbReference>
<dbReference type="InterPro" id="IPR000626">
    <property type="entry name" value="Ubiquitin-like_dom"/>
</dbReference>
<dbReference type="GO" id="GO:0006511">
    <property type="term" value="P:ubiquitin-dependent protein catabolic process"/>
    <property type="evidence" value="ECO:0007669"/>
    <property type="project" value="TreeGrafter"/>
</dbReference>
<dbReference type="Gene3D" id="1.10.8.10">
    <property type="entry name" value="DNA helicase RuvA subunit, C-terminal domain"/>
    <property type="match status" value="1"/>
</dbReference>
<organism evidence="3 4">
    <name type="scientific">Lepraria neglecta</name>
    <dbReference type="NCBI Taxonomy" id="209136"/>
    <lineage>
        <taxon>Eukaryota</taxon>
        <taxon>Fungi</taxon>
        <taxon>Dikarya</taxon>
        <taxon>Ascomycota</taxon>
        <taxon>Pezizomycotina</taxon>
        <taxon>Lecanoromycetes</taxon>
        <taxon>OSLEUM clade</taxon>
        <taxon>Lecanoromycetidae</taxon>
        <taxon>Lecanorales</taxon>
        <taxon>Lecanorineae</taxon>
        <taxon>Stereocaulaceae</taxon>
        <taxon>Lepraria</taxon>
    </lineage>
</organism>
<dbReference type="SMART" id="SM00727">
    <property type="entry name" value="STI1"/>
    <property type="match status" value="2"/>
</dbReference>
<dbReference type="SUPFAM" id="SSF54236">
    <property type="entry name" value="Ubiquitin-like"/>
    <property type="match status" value="1"/>
</dbReference>
<dbReference type="CDD" id="cd16106">
    <property type="entry name" value="Ubl_Dsk2p_like"/>
    <property type="match status" value="1"/>
</dbReference>
<feature type="region of interest" description="Disordered" evidence="1">
    <location>
        <begin position="239"/>
        <end position="274"/>
    </location>
</feature>
<proteinExistence type="predicted"/>
<dbReference type="SUPFAM" id="SSF46934">
    <property type="entry name" value="UBA-like"/>
    <property type="match status" value="1"/>
</dbReference>
<evidence type="ECO:0000313" key="3">
    <source>
        <dbReference type="EMBL" id="KAK3173650.1"/>
    </source>
</evidence>
<dbReference type="Pfam" id="PF00240">
    <property type="entry name" value="ubiquitin"/>
    <property type="match status" value="1"/>
</dbReference>
<reference evidence="3" key="1">
    <citation type="submission" date="2022-11" db="EMBL/GenBank/DDBJ databases">
        <title>Chromosomal genome sequence assembly and mating type (MAT) locus characterization of the leprose asexual lichenized fungus Lepraria neglecta (Nyl.) Erichsen.</title>
        <authorList>
            <person name="Allen J.L."/>
            <person name="Pfeffer B."/>
        </authorList>
    </citation>
    <scope>NUCLEOTIDE SEQUENCE</scope>
    <source>
        <strain evidence="3">Allen 5258</strain>
    </source>
</reference>
<feature type="region of interest" description="Disordered" evidence="1">
    <location>
        <begin position="85"/>
        <end position="126"/>
    </location>
</feature>
<gene>
    <name evidence="3" type="ORF">OEA41_006982</name>
</gene>
<name>A0AAE0DLC9_9LECA</name>
<feature type="compositionally biased region" description="Low complexity" evidence="1">
    <location>
        <begin position="381"/>
        <end position="392"/>
    </location>
</feature>
<feature type="domain" description="Ubiquitin-like" evidence="2">
    <location>
        <begin position="12"/>
        <end position="83"/>
    </location>
</feature>
<dbReference type="Pfam" id="PF23195">
    <property type="entry name" value="UBQLN1"/>
    <property type="match status" value="1"/>
</dbReference>
<feature type="compositionally biased region" description="Low complexity" evidence="1">
    <location>
        <begin position="325"/>
        <end position="340"/>
    </location>
</feature>
<protein>
    <recommendedName>
        <fullName evidence="2">Ubiquitin-like domain-containing protein</fullName>
    </recommendedName>
</protein>
<feature type="compositionally biased region" description="Low complexity" evidence="1">
    <location>
        <begin position="94"/>
        <end position="112"/>
    </location>
</feature>
<accession>A0AAE0DLC9</accession>
<dbReference type="InterPro" id="IPR029071">
    <property type="entry name" value="Ubiquitin-like_domsf"/>
</dbReference>